<accession>A0ABU4IH52</accession>
<keyword evidence="1" id="KW-0805">Transcription regulation</keyword>
<name>A0ABU4IH52_9VIBR</name>
<keyword evidence="3" id="KW-0804">Transcription</keyword>
<dbReference type="Pfam" id="PF01047">
    <property type="entry name" value="MarR"/>
    <property type="match status" value="1"/>
</dbReference>
<sequence length="137" mass="15253">MDNISIITQQAFIGSLLSKKLDLSLSVHGVSFTEFTIMYHLHSAYESKLSRVHLAEKIGLTASGVTRVLLPMEKNHLVFKESNPRDARQSLVVLTDVGHEVLTDALVTVKHTADSIFSLLDQEELSTLQIIINKLKL</sequence>
<dbReference type="SUPFAM" id="SSF46785">
    <property type="entry name" value="Winged helix' DNA-binding domain"/>
    <property type="match status" value="1"/>
</dbReference>
<proteinExistence type="predicted"/>
<dbReference type="RefSeq" id="WP_171138933.1">
    <property type="nucleotide sequence ID" value="NZ_AP024893.1"/>
</dbReference>
<dbReference type="InterPro" id="IPR036388">
    <property type="entry name" value="WH-like_DNA-bd_sf"/>
</dbReference>
<dbReference type="PROSITE" id="PS50995">
    <property type="entry name" value="HTH_MARR_2"/>
    <property type="match status" value="1"/>
</dbReference>
<gene>
    <name evidence="5" type="ORF">SBW85_06835</name>
</gene>
<dbReference type="Proteomes" id="UP001272325">
    <property type="component" value="Unassembled WGS sequence"/>
</dbReference>
<evidence type="ECO:0000313" key="5">
    <source>
        <dbReference type="EMBL" id="MDW6017494.1"/>
    </source>
</evidence>
<dbReference type="EMBL" id="JAWRCN010000001">
    <property type="protein sequence ID" value="MDW6017494.1"/>
    <property type="molecule type" value="Genomic_DNA"/>
</dbReference>
<protein>
    <submittedName>
        <fullName evidence="5">MarR family winged helix-turn-helix transcriptional regulator</fullName>
    </submittedName>
</protein>
<keyword evidence="6" id="KW-1185">Reference proteome</keyword>
<dbReference type="SMART" id="SM00347">
    <property type="entry name" value="HTH_MARR"/>
    <property type="match status" value="1"/>
</dbReference>
<dbReference type="Gene3D" id="1.10.10.10">
    <property type="entry name" value="Winged helix-like DNA-binding domain superfamily/Winged helix DNA-binding domain"/>
    <property type="match status" value="1"/>
</dbReference>
<dbReference type="InterPro" id="IPR000835">
    <property type="entry name" value="HTH_MarR-typ"/>
</dbReference>
<evidence type="ECO:0000256" key="3">
    <source>
        <dbReference type="ARBA" id="ARBA00023163"/>
    </source>
</evidence>
<keyword evidence="2" id="KW-0238">DNA-binding</keyword>
<reference evidence="5 6" key="1">
    <citation type="submission" date="2023-11" db="EMBL/GenBank/DDBJ databases">
        <title>Plant-associative lifestyle of Vibrio porteresiae and its evolutionary dynamics.</title>
        <authorList>
            <person name="Rameshkumar N."/>
            <person name="Kirti K."/>
        </authorList>
    </citation>
    <scope>NUCLEOTIDE SEQUENCE [LARGE SCALE GENOMIC DNA]</scope>
    <source>
        <strain evidence="5 6">MSSRF60</strain>
    </source>
</reference>
<dbReference type="PRINTS" id="PR00598">
    <property type="entry name" value="HTHMARR"/>
</dbReference>
<evidence type="ECO:0000259" key="4">
    <source>
        <dbReference type="PROSITE" id="PS50995"/>
    </source>
</evidence>
<evidence type="ECO:0000256" key="2">
    <source>
        <dbReference type="ARBA" id="ARBA00023125"/>
    </source>
</evidence>
<comment type="caution">
    <text evidence="5">The sequence shown here is derived from an EMBL/GenBank/DDBJ whole genome shotgun (WGS) entry which is preliminary data.</text>
</comment>
<dbReference type="PANTHER" id="PTHR42756:SF1">
    <property type="entry name" value="TRANSCRIPTIONAL REPRESSOR OF EMRAB OPERON"/>
    <property type="match status" value="1"/>
</dbReference>
<feature type="domain" description="HTH marR-type" evidence="4">
    <location>
        <begin position="1"/>
        <end position="137"/>
    </location>
</feature>
<dbReference type="InterPro" id="IPR036390">
    <property type="entry name" value="WH_DNA-bd_sf"/>
</dbReference>
<evidence type="ECO:0000313" key="6">
    <source>
        <dbReference type="Proteomes" id="UP001272325"/>
    </source>
</evidence>
<dbReference type="PANTHER" id="PTHR42756">
    <property type="entry name" value="TRANSCRIPTIONAL REGULATOR, MARR"/>
    <property type="match status" value="1"/>
</dbReference>
<organism evidence="5 6">
    <name type="scientific">Vibrio plantisponsor</name>
    <dbReference type="NCBI Taxonomy" id="664643"/>
    <lineage>
        <taxon>Bacteria</taxon>
        <taxon>Pseudomonadati</taxon>
        <taxon>Pseudomonadota</taxon>
        <taxon>Gammaproteobacteria</taxon>
        <taxon>Vibrionales</taxon>
        <taxon>Vibrionaceae</taxon>
        <taxon>Vibrio</taxon>
    </lineage>
</organism>
<evidence type="ECO:0000256" key="1">
    <source>
        <dbReference type="ARBA" id="ARBA00023015"/>
    </source>
</evidence>